<dbReference type="RefSeq" id="WP_034339544.1">
    <property type="nucleotide sequence ID" value="NZ_CAMXCH010000003.1"/>
</dbReference>
<comment type="function">
    <text evidence="1">Activation of pyruvate formate-lyase 1 under anaerobic conditions by generation of an organic free radical, using S-adenosylmethionine and reduced flavodoxin as cosubstrates to produce 5'-deoxy-adenosine.</text>
</comment>
<keyword evidence="3 10" id="KW-0004">4Fe-4S</keyword>
<dbReference type="SFLD" id="SFLDS00029">
    <property type="entry name" value="Radical_SAM"/>
    <property type="match status" value="1"/>
</dbReference>
<feature type="domain" description="Radical SAM core" evidence="11">
    <location>
        <begin position="19"/>
        <end position="243"/>
    </location>
</feature>
<keyword evidence="10" id="KW-0963">Cytoplasm</keyword>
<comment type="subcellular location">
    <subcellularLocation>
        <location evidence="10">Cytoplasm</location>
    </subcellularLocation>
</comment>
<proteinExistence type="inferred from homology"/>
<keyword evidence="12" id="KW-0670">Pyruvate</keyword>
<dbReference type="SUPFAM" id="SSF102114">
    <property type="entry name" value="Radical SAM enzymes"/>
    <property type="match status" value="1"/>
</dbReference>
<dbReference type="EMBL" id="CAMXCH010000003">
    <property type="protein sequence ID" value="CAI3947694.1"/>
    <property type="molecule type" value="Genomic_DNA"/>
</dbReference>
<dbReference type="InterPro" id="IPR034457">
    <property type="entry name" value="Organic_radical-activating"/>
</dbReference>
<evidence type="ECO:0000313" key="12">
    <source>
        <dbReference type="EMBL" id="CAI3947694.1"/>
    </source>
</evidence>
<keyword evidence="12" id="KW-0456">Lyase</keyword>
<keyword evidence="9 10" id="KW-0411">Iron-sulfur</keyword>
<keyword evidence="8 10" id="KW-0408">Iron</keyword>
<accession>A0ABM9HR10</accession>
<gene>
    <name evidence="12" type="ORF">R83534S58_LOCUS1519</name>
</gene>
<keyword evidence="4" id="KW-0119">Carbohydrate metabolism</keyword>
<keyword evidence="7 10" id="KW-0560">Oxidoreductase</keyword>
<name>A0ABM9HR10_9PROT</name>
<evidence type="ECO:0000256" key="1">
    <source>
        <dbReference type="ARBA" id="ARBA00002918"/>
    </source>
</evidence>
<dbReference type="Pfam" id="PF04055">
    <property type="entry name" value="Radical_SAM"/>
    <property type="match status" value="1"/>
</dbReference>
<sequence length="249" mass="28149">MSADLITGRIHSVESFGTVDGDGIRFIVFVQGCLMQCLYCHNPDALDIKGGRIVTVPELMQEIVTYKAFLKPNGGGVTASGGEAVLQAKFVTDFFKAAHKEELTTCLDTNGYVRDYNQDIIDLVNESDLVMLDLKQMNDEIHKKLTGISNQHAKRFAEYLHKQNQRTWIRYVVVPGWTDDDESAHLLGQFTKDMDNIERIEMLPFHQMGAHKWKTLGKVYKLEGVEPPSADTLKRLQSILQGYGHKVIY</sequence>
<dbReference type="PROSITE" id="PS01087">
    <property type="entry name" value="RADICAL_ACTIVATING"/>
    <property type="match status" value="1"/>
</dbReference>
<dbReference type="EC" id="1.97.1.4" evidence="10"/>
<comment type="function">
    <text evidence="10">Activation of pyruvate formate-lyase under anaerobic conditions by generation of an organic free radical, using S-adenosylmethionine and reduced flavodoxin as cosubstrates to produce 5'-deoxy-adenosine.</text>
</comment>
<dbReference type="SFLD" id="SFLDG01066">
    <property type="entry name" value="organic_radical-activating_enz"/>
    <property type="match status" value="1"/>
</dbReference>
<dbReference type="Proteomes" id="UP001154272">
    <property type="component" value="Unassembled WGS sequence"/>
</dbReference>
<dbReference type="InterPro" id="IPR058240">
    <property type="entry name" value="rSAM_sf"/>
</dbReference>
<dbReference type="InterPro" id="IPR013785">
    <property type="entry name" value="Aldolase_TIM"/>
</dbReference>
<dbReference type="InterPro" id="IPR012838">
    <property type="entry name" value="PFL1_activating"/>
</dbReference>
<comment type="catalytic activity">
    <reaction evidence="10">
        <text>glycyl-[formate C-acetyltransferase] + reduced [flavodoxin] + S-adenosyl-L-methionine = glycin-2-yl radical-[formate C-acetyltransferase] + semiquinone [flavodoxin] + 5'-deoxyadenosine + L-methionine + H(+)</text>
        <dbReference type="Rhea" id="RHEA:19225"/>
        <dbReference type="Rhea" id="RHEA-COMP:10622"/>
        <dbReference type="Rhea" id="RHEA-COMP:12190"/>
        <dbReference type="Rhea" id="RHEA-COMP:12191"/>
        <dbReference type="Rhea" id="RHEA-COMP:14480"/>
        <dbReference type="ChEBI" id="CHEBI:15378"/>
        <dbReference type="ChEBI" id="CHEBI:17319"/>
        <dbReference type="ChEBI" id="CHEBI:29947"/>
        <dbReference type="ChEBI" id="CHEBI:32722"/>
        <dbReference type="ChEBI" id="CHEBI:57618"/>
        <dbReference type="ChEBI" id="CHEBI:57844"/>
        <dbReference type="ChEBI" id="CHEBI:59789"/>
        <dbReference type="ChEBI" id="CHEBI:140311"/>
        <dbReference type="EC" id="1.97.1.4"/>
    </reaction>
</comment>
<reference evidence="12" key="1">
    <citation type="submission" date="2022-10" db="EMBL/GenBank/DDBJ databases">
        <authorList>
            <person name="Botero Cardona J."/>
        </authorList>
    </citation>
    <scope>NUCLEOTIDE SEQUENCE</scope>
    <source>
        <strain evidence="12">R-83534</strain>
    </source>
</reference>
<keyword evidence="4" id="KW-0313">Glucose metabolism</keyword>
<dbReference type="NCBIfam" id="TIGR02493">
    <property type="entry name" value="PFLA"/>
    <property type="match status" value="1"/>
</dbReference>
<dbReference type="PANTHER" id="PTHR30352">
    <property type="entry name" value="PYRUVATE FORMATE-LYASE-ACTIVATING ENZYME"/>
    <property type="match status" value="1"/>
</dbReference>
<keyword evidence="13" id="KW-1185">Reference proteome</keyword>
<comment type="caution">
    <text evidence="12">The sequence shown here is derived from an EMBL/GenBank/DDBJ whole genome shotgun (WGS) entry which is preliminary data.</text>
</comment>
<dbReference type="NCBIfam" id="NF008356">
    <property type="entry name" value="PRK11145.1"/>
    <property type="match status" value="1"/>
</dbReference>
<evidence type="ECO:0000256" key="10">
    <source>
        <dbReference type="RuleBase" id="RU362053"/>
    </source>
</evidence>
<keyword evidence="6 10" id="KW-0479">Metal-binding</keyword>
<dbReference type="Gene3D" id="3.20.20.70">
    <property type="entry name" value="Aldolase class I"/>
    <property type="match status" value="1"/>
</dbReference>
<dbReference type="PANTHER" id="PTHR30352:SF5">
    <property type="entry name" value="PYRUVATE FORMATE-LYASE 1-ACTIVATING ENZYME"/>
    <property type="match status" value="1"/>
</dbReference>
<comment type="similarity">
    <text evidence="2 10">Belongs to the organic radical-activating enzymes family.</text>
</comment>
<keyword evidence="5 10" id="KW-0949">S-adenosyl-L-methionine</keyword>
<dbReference type="InterPro" id="IPR012839">
    <property type="entry name" value="Organic_radical_activase"/>
</dbReference>
<dbReference type="PROSITE" id="PS51918">
    <property type="entry name" value="RADICAL_SAM"/>
    <property type="match status" value="1"/>
</dbReference>
<protein>
    <recommendedName>
        <fullName evidence="10">Pyruvate formate-lyase-activating enzyme</fullName>
        <ecNumber evidence="10">1.97.1.4</ecNumber>
    </recommendedName>
</protein>
<evidence type="ECO:0000256" key="9">
    <source>
        <dbReference type="ARBA" id="ARBA00023014"/>
    </source>
</evidence>
<dbReference type="CDD" id="cd01335">
    <property type="entry name" value="Radical_SAM"/>
    <property type="match status" value="1"/>
</dbReference>
<evidence type="ECO:0000256" key="6">
    <source>
        <dbReference type="ARBA" id="ARBA00022723"/>
    </source>
</evidence>
<evidence type="ECO:0000256" key="4">
    <source>
        <dbReference type="ARBA" id="ARBA00022526"/>
    </source>
</evidence>
<organism evidence="12 13">
    <name type="scientific">Commensalibacter papalotli</name>
    <name type="common">ex Botero et al. 2024</name>
    <dbReference type="NCBI Taxonomy" id="2972766"/>
    <lineage>
        <taxon>Bacteria</taxon>
        <taxon>Pseudomonadati</taxon>
        <taxon>Pseudomonadota</taxon>
        <taxon>Alphaproteobacteria</taxon>
        <taxon>Acetobacterales</taxon>
        <taxon>Acetobacteraceae</taxon>
    </lineage>
</organism>
<evidence type="ECO:0000256" key="7">
    <source>
        <dbReference type="ARBA" id="ARBA00023002"/>
    </source>
</evidence>
<evidence type="ECO:0000256" key="8">
    <source>
        <dbReference type="ARBA" id="ARBA00023004"/>
    </source>
</evidence>
<evidence type="ECO:0000256" key="5">
    <source>
        <dbReference type="ARBA" id="ARBA00022691"/>
    </source>
</evidence>
<comment type="cofactor">
    <cofactor evidence="10">
        <name>[4Fe-4S] cluster</name>
        <dbReference type="ChEBI" id="CHEBI:49883"/>
    </cofactor>
    <text evidence="10">Binds 1 [4Fe-4S] cluster. The cluster is coordinated with 3 cysteines and an exchangeable S-adenosyl-L-methionine.</text>
</comment>
<evidence type="ECO:0000259" key="11">
    <source>
        <dbReference type="PROSITE" id="PS51918"/>
    </source>
</evidence>
<dbReference type="InterPro" id="IPR001989">
    <property type="entry name" value="Radical_activat_CS"/>
</dbReference>
<evidence type="ECO:0000256" key="3">
    <source>
        <dbReference type="ARBA" id="ARBA00022485"/>
    </source>
</evidence>
<dbReference type="GO" id="GO:0016829">
    <property type="term" value="F:lyase activity"/>
    <property type="evidence" value="ECO:0007669"/>
    <property type="project" value="UniProtKB-KW"/>
</dbReference>
<dbReference type="PIRSF" id="PIRSF000371">
    <property type="entry name" value="PFL_act_enz"/>
    <property type="match status" value="1"/>
</dbReference>
<dbReference type="InterPro" id="IPR007197">
    <property type="entry name" value="rSAM"/>
</dbReference>
<evidence type="ECO:0000256" key="2">
    <source>
        <dbReference type="ARBA" id="ARBA00009777"/>
    </source>
</evidence>
<evidence type="ECO:0000313" key="13">
    <source>
        <dbReference type="Proteomes" id="UP001154272"/>
    </source>
</evidence>